<dbReference type="AlphaFoldDB" id="A0A261THS3"/>
<dbReference type="NCBIfam" id="TIGR01509">
    <property type="entry name" value="HAD-SF-IA-v3"/>
    <property type="match status" value="1"/>
</dbReference>
<dbReference type="Proteomes" id="UP000216913">
    <property type="component" value="Unassembled WGS sequence"/>
</dbReference>
<dbReference type="NCBIfam" id="TIGR01549">
    <property type="entry name" value="HAD-SF-IA-v1"/>
    <property type="match status" value="1"/>
</dbReference>
<dbReference type="InterPro" id="IPR023214">
    <property type="entry name" value="HAD_sf"/>
</dbReference>
<comment type="caution">
    <text evidence="2">The sequence shown here is derived from an EMBL/GenBank/DDBJ whole genome shotgun (WGS) entry which is preliminary data.</text>
</comment>
<protein>
    <recommendedName>
        <fullName evidence="4">Haloacid dehalogenase</fullName>
    </recommendedName>
</protein>
<reference evidence="2 3" key="1">
    <citation type="submission" date="2017-05" db="EMBL/GenBank/DDBJ databases">
        <title>Complete and WGS of Bordetella genogroups.</title>
        <authorList>
            <person name="Spilker T."/>
            <person name="LiPuma J."/>
        </authorList>
    </citation>
    <scope>NUCLEOTIDE SEQUENCE [LARGE SCALE GENOMIC DNA]</scope>
    <source>
        <strain evidence="2 3">AU10456</strain>
    </source>
</reference>
<dbReference type="OrthoDB" id="264363at2"/>
<dbReference type="SFLD" id="SFLDS00003">
    <property type="entry name" value="Haloacid_Dehalogenase"/>
    <property type="match status" value="1"/>
</dbReference>
<sequence>MALKAVAFDAFGTLVHIGKRRAPFRKLMRWAQEQGHAPQDGAAEVVMARALDLRAVATELGVMPPAELLEQWEHEIQEELSSIRLYPESLDVVYRLQQSGHRVGLCSNLALPYGAPVRALLPMLDAYAMSYEAGAVKPQPRIYQFLLEQLGCEADEVLFVGDTAAADVEGPRACGMQAVLLKRASGQTLADVMPADMCVGG</sequence>
<dbReference type="PANTHER" id="PTHR43316:SF3">
    <property type="entry name" value="HALOACID DEHALOGENASE, TYPE II (AFU_ORTHOLOGUE AFUA_2G07750)-RELATED"/>
    <property type="match status" value="1"/>
</dbReference>
<evidence type="ECO:0000313" key="2">
    <source>
        <dbReference type="EMBL" id="OZI48965.1"/>
    </source>
</evidence>
<keyword evidence="3" id="KW-1185">Reference proteome</keyword>
<gene>
    <name evidence="2" type="ORF">CAL25_15165</name>
</gene>
<proteinExistence type="predicted"/>
<keyword evidence="1" id="KW-0378">Hydrolase</keyword>
<evidence type="ECO:0000256" key="1">
    <source>
        <dbReference type="ARBA" id="ARBA00022801"/>
    </source>
</evidence>
<evidence type="ECO:0008006" key="4">
    <source>
        <dbReference type="Google" id="ProtNLM"/>
    </source>
</evidence>
<dbReference type="PANTHER" id="PTHR43316">
    <property type="entry name" value="HYDROLASE, HALOACID DELAHOGENASE-RELATED"/>
    <property type="match status" value="1"/>
</dbReference>
<dbReference type="GO" id="GO:0016787">
    <property type="term" value="F:hydrolase activity"/>
    <property type="evidence" value="ECO:0007669"/>
    <property type="project" value="UniProtKB-KW"/>
</dbReference>
<dbReference type="EMBL" id="NEVP01000009">
    <property type="protein sequence ID" value="OZI48965.1"/>
    <property type="molecule type" value="Genomic_DNA"/>
</dbReference>
<dbReference type="InterPro" id="IPR036412">
    <property type="entry name" value="HAD-like_sf"/>
</dbReference>
<dbReference type="SFLD" id="SFLDG01129">
    <property type="entry name" value="C1.5:_HAD__Beta-PGM__Phosphata"/>
    <property type="match status" value="1"/>
</dbReference>
<organism evidence="2 3">
    <name type="scientific">Bordetella genomosp. 5</name>
    <dbReference type="NCBI Taxonomy" id="1395608"/>
    <lineage>
        <taxon>Bacteria</taxon>
        <taxon>Pseudomonadati</taxon>
        <taxon>Pseudomonadota</taxon>
        <taxon>Betaproteobacteria</taxon>
        <taxon>Burkholderiales</taxon>
        <taxon>Alcaligenaceae</taxon>
        <taxon>Bordetella</taxon>
    </lineage>
</organism>
<dbReference type="Gene3D" id="3.40.50.1000">
    <property type="entry name" value="HAD superfamily/HAD-like"/>
    <property type="match status" value="1"/>
</dbReference>
<dbReference type="InterPro" id="IPR051540">
    <property type="entry name" value="S-2-haloacid_dehalogenase"/>
</dbReference>
<dbReference type="PRINTS" id="PR00413">
    <property type="entry name" value="HADHALOGNASE"/>
</dbReference>
<evidence type="ECO:0000313" key="3">
    <source>
        <dbReference type="Proteomes" id="UP000216913"/>
    </source>
</evidence>
<dbReference type="Pfam" id="PF00702">
    <property type="entry name" value="Hydrolase"/>
    <property type="match status" value="1"/>
</dbReference>
<dbReference type="InterPro" id="IPR006439">
    <property type="entry name" value="HAD-SF_hydro_IA"/>
</dbReference>
<name>A0A261THS3_9BORD</name>
<accession>A0A261THS3</accession>
<dbReference type="RefSeq" id="WP_094801355.1">
    <property type="nucleotide sequence ID" value="NZ_NEVP01000009.1"/>
</dbReference>
<dbReference type="SUPFAM" id="SSF56784">
    <property type="entry name" value="HAD-like"/>
    <property type="match status" value="1"/>
</dbReference>